<dbReference type="GO" id="GO:0003677">
    <property type="term" value="F:DNA binding"/>
    <property type="evidence" value="ECO:0007669"/>
    <property type="project" value="UniProtKB-KW"/>
</dbReference>
<dbReference type="PANTHER" id="PTHR30146:SF109">
    <property type="entry name" value="HTH-TYPE TRANSCRIPTIONAL REGULATOR GALS"/>
    <property type="match status" value="1"/>
</dbReference>
<dbReference type="PROSITE" id="PS00356">
    <property type="entry name" value="HTH_LACI_1"/>
    <property type="match status" value="1"/>
</dbReference>
<dbReference type="PROSITE" id="PS50932">
    <property type="entry name" value="HTH_LACI_2"/>
    <property type="match status" value="1"/>
</dbReference>
<dbReference type="Pfam" id="PF13377">
    <property type="entry name" value="Peripla_BP_3"/>
    <property type="match status" value="1"/>
</dbReference>
<organism evidence="5 6">
    <name type="scientific">Alicyclobacillus fastidiosus</name>
    <dbReference type="NCBI Taxonomy" id="392011"/>
    <lineage>
        <taxon>Bacteria</taxon>
        <taxon>Bacillati</taxon>
        <taxon>Bacillota</taxon>
        <taxon>Bacilli</taxon>
        <taxon>Bacillales</taxon>
        <taxon>Alicyclobacillaceae</taxon>
        <taxon>Alicyclobacillus</taxon>
    </lineage>
</organism>
<sequence>MQQRKLSMTTIYDVAKRAGVSVATVSKVLNGYPDVSQRTRDKVQQITDELGYHANAVARSLVTRRSMTIGVFFQDHDNRGFRHPFLHDVIASFKDIVGEAGYDLLFLSEQRSDASSRSFEARARQRDVDGLFLLGVPRTNSGLAALSRSQIPTVSVDLDLFGPKASYLCSDNVGGARKAVDYLVANGHRKIAFIGDRFGTKPGHDRMLGYQEALQANALQYRSEWVLEGDFSEASGARAMKRILKCSELPTAVFCASDMMAIGGMDALLEAGLEVARDMSIVGFDDIDLARYVKPGLTTIRQNTEKMGQRAATELLELMNMANKPPSVMTVETSLVIRGTVRNMS</sequence>
<dbReference type="Gene3D" id="1.10.260.40">
    <property type="entry name" value="lambda repressor-like DNA-binding domains"/>
    <property type="match status" value="1"/>
</dbReference>
<dbReference type="RefSeq" id="WP_275475120.1">
    <property type="nucleotide sequence ID" value="NZ_CP162940.1"/>
</dbReference>
<dbReference type="PRINTS" id="PR00036">
    <property type="entry name" value="HTHLACI"/>
</dbReference>
<evidence type="ECO:0000256" key="3">
    <source>
        <dbReference type="ARBA" id="ARBA00023163"/>
    </source>
</evidence>
<accession>A0ABV5AKX4</accession>
<name>A0ABV5AKX4_9BACL</name>
<dbReference type="Pfam" id="PF00356">
    <property type="entry name" value="LacI"/>
    <property type="match status" value="1"/>
</dbReference>
<dbReference type="EMBL" id="JBDXSU010000031">
    <property type="protein sequence ID" value="MFB5192926.1"/>
    <property type="molecule type" value="Genomic_DNA"/>
</dbReference>
<dbReference type="PANTHER" id="PTHR30146">
    <property type="entry name" value="LACI-RELATED TRANSCRIPTIONAL REPRESSOR"/>
    <property type="match status" value="1"/>
</dbReference>
<dbReference type="Gene3D" id="3.40.50.2300">
    <property type="match status" value="2"/>
</dbReference>
<keyword evidence="6" id="KW-1185">Reference proteome</keyword>
<comment type="caution">
    <text evidence="5">The sequence shown here is derived from an EMBL/GenBank/DDBJ whole genome shotgun (WGS) entry which is preliminary data.</text>
</comment>
<keyword evidence="2 5" id="KW-0238">DNA-binding</keyword>
<protein>
    <submittedName>
        <fullName evidence="5">LacI family DNA-binding transcriptional regulator</fullName>
    </submittedName>
</protein>
<evidence type="ECO:0000256" key="2">
    <source>
        <dbReference type="ARBA" id="ARBA00023125"/>
    </source>
</evidence>
<dbReference type="CDD" id="cd06267">
    <property type="entry name" value="PBP1_LacI_sugar_binding-like"/>
    <property type="match status" value="1"/>
</dbReference>
<dbReference type="SUPFAM" id="SSF53822">
    <property type="entry name" value="Periplasmic binding protein-like I"/>
    <property type="match status" value="1"/>
</dbReference>
<gene>
    <name evidence="5" type="ORF">KKP3000_002520</name>
</gene>
<keyword evidence="1" id="KW-0805">Transcription regulation</keyword>
<dbReference type="InterPro" id="IPR010982">
    <property type="entry name" value="Lambda_DNA-bd_dom_sf"/>
</dbReference>
<dbReference type="SUPFAM" id="SSF47413">
    <property type="entry name" value="lambda repressor-like DNA-binding domains"/>
    <property type="match status" value="1"/>
</dbReference>
<dbReference type="CDD" id="cd01392">
    <property type="entry name" value="HTH_LacI"/>
    <property type="match status" value="1"/>
</dbReference>
<feature type="domain" description="HTH lacI-type" evidence="4">
    <location>
        <begin position="9"/>
        <end position="63"/>
    </location>
</feature>
<evidence type="ECO:0000256" key="1">
    <source>
        <dbReference type="ARBA" id="ARBA00023015"/>
    </source>
</evidence>
<dbReference type="InterPro" id="IPR046335">
    <property type="entry name" value="LacI/GalR-like_sensor"/>
</dbReference>
<reference evidence="5 6" key="1">
    <citation type="journal article" date="2024" name="Int. J. Mol. Sci.">
        <title>Exploration of Alicyclobacillus spp. Genome in Search of Antibiotic Resistance.</title>
        <authorList>
            <person name="Bucka-Kolendo J."/>
            <person name="Kiousi D.E."/>
            <person name="Dekowska A."/>
            <person name="Mikolajczuk-Szczyrba A."/>
            <person name="Karadedos D.M."/>
            <person name="Michael P."/>
            <person name="Galanis A."/>
            <person name="Sokolowska B."/>
        </authorList>
    </citation>
    <scope>NUCLEOTIDE SEQUENCE [LARGE SCALE GENOMIC DNA]</scope>
    <source>
        <strain evidence="5 6">KKP 3000</strain>
    </source>
</reference>
<keyword evidence="3" id="KW-0804">Transcription</keyword>
<evidence type="ECO:0000313" key="5">
    <source>
        <dbReference type="EMBL" id="MFB5192926.1"/>
    </source>
</evidence>
<dbReference type="InterPro" id="IPR000843">
    <property type="entry name" value="HTH_LacI"/>
</dbReference>
<dbReference type="InterPro" id="IPR028082">
    <property type="entry name" value="Peripla_BP_I"/>
</dbReference>
<proteinExistence type="predicted"/>
<dbReference type="SMART" id="SM00354">
    <property type="entry name" value="HTH_LACI"/>
    <property type="match status" value="1"/>
</dbReference>
<evidence type="ECO:0000259" key="4">
    <source>
        <dbReference type="PROSITE" id="PS50932"/>
    </source>
</evidence>
<evidence type="ECO:0000313" key="6">
    <source>
        <dbReference type="Proteomes" id="UP001579974"/>
    </source>
</evidence>
<dbReference type="Proteomes" id="UP001579974">
    <property type="component" value="Unassembled WGS sequence"/>
</dbReference>